<accession>A0A1H6ERC5</accession>
<evidence type="ECO:0000256" key="1">
    <source>
        <dbReference type="SAM" id="Phobius"/>
    </source>
</evidence>
<evidence type="ECO:0000313" key="2">
    <source>
        <dbReference type="EMBL" id="SEH00352.1"/>
    </source>
</evidence>
<gene>
    <name evidence="2" type="ORF">SAMN05444920_11686</name>
</gene>
<keyword evidence="1" id="KW-0812">Transmembrane</keyword>
<sequence length="56" mass="6298">MQDPNVIGYLLIAGFGGLVLFLFLKGYVFGKPSMDKATKESAQWRKLYETERAPTT</sequence>
<dbReference type="RefSeq" id="WP_160150568.1">
    <property type="nucleotide sequence ID" value="NZ_FNVT01000016.1"/>
</dbReference>
<name>A0A1H6ERC5_9ACTN</name>
<protein>
    <submittedName>
        <fullName evidence="2">Uncharacterized protein</fullName>
    </submittedName>
</protein>
<reference evidence="2 3" key="1">
    <citation type="submission" date="2016-10" db="EMBL/GenBank/DDBJ databases">
        <authorList>
            <person name="de Groot N.N."/>
        </authorList>
    </citation>
    <scope>NUCLEOTIDE SEQUENCE [LARGE SCALE GENOMIC DNA]</scope>
    <source>
        <strain evidence="2 3">CGMCC 4.7037</strain>
    </source>
</reference>
<dbReference type="AlphaFoldDB" id="A0A1H6ERC5"/>
<dbReference type="EMBL" id="FNVT01000016">
    <property type="protein sequence ID" value="SEH00352.1"/>
    <property type="molecule type" value="Genomic_DNA"/>
</dbReference>
<keyword evidence="1" id="KW-0472">Membrane</keyword>
<evidence type="ECO:0000313" key="3">
    <source>
        <dbReference type="Proteomes" id="UP000236732"/>
    </source>
</evidence>
<feature type="transmembrane region" description="Helical" evidence="1">
    <location>
        <begin position="6"/>
        <end position="24"/>
    </location>
</feature>
<keyword evidence="3" id="KW-1185">Reference proteome</keyword>
<keyword evidence="1" id="KW-1133">Transmembrane helix</keyword>
<organism evidence="2 3">
    <name type="scientific">Nonomuraea solani</name>
    <dbReference type="NCBI Taxonomy" id="1144553"/>
    <lineage>
        <taxon>Bacteria</taxon>
        <taxon>Bacillati</taxon>
        <taxon>Actinomycetota</taxon>
        <taxon>Actinomycetes</taxon>
        <taxon>Streptosporangiales</taxon>
        <taxon>Streptosporangiaceae</taxon>
        <taxon>Nonomuraea</taxon>
    </lineage>
</organism>
<dbReference type="Proteomes" id="UP000236732">
    <property type="component" value="Unassembled WGS sequence"/>
</dbReference>
<proteinExistence type="predicted"/>